<evidence type="ECO:0000256" key="4">
    <source>
        <dbReference type="ARBA" id="ARBA00023224"/>
    </source>
</evidence>
<evidence type="ECO:0000256" key="2">
    <source>
        <dbReference type="ARBA" id="ARBA00022475"/>
    </source>
</evidence>
<sequence>MKSKPFTTDRLLPLFKPAVHVMNKLRYLQKFLVIGCMFLIPLIWLAQQVLSETRTELRAADLEMQGLRVQRDLGELLIGLDQYGQMLPSAEGVPAPKGWDTGEIRARIQGILAELQQGAAVQGTVAESEQISAIAEQWKAIQTSGEGMSQNYYELQHQQLELQIQTLIGLVEKNSKLDLDPEEISSNLIHFTVHYFPQFWNLLEKLETKGVQVAARRQIKNPEEQEELIRISGESQSLLAEMAATAAQMKEQAPALMGVLQTSLDNSQQTALAAVAALNEKLVNTGVIQIQATEYAELARAAKTAATAAYVKQIEELESLLQARIDSYRSHMIVDVSIVIVMLLLAAYLFMAFYVAVKQSIDRLAAASRRLVQGDMTARVEADSKDEFTQVVQAFNQIADSFAQVIGQSRLVVERAFASSEQLQASVRVTAEDSAAIQAIMVEMAQGSQVLLRGSVETAAAMNEVSMGVSRIAETSSVVAAAAGDAAEQARQGFAAMGAALEQMASIKGQAAETAGTISALVEVSAKIDAMLNVITDISAQTRLLALNASIEAARAGEHGRGFQVVAAEVRKLADESGESAKGIAELVALIKNSSRSATAKAQTEILEVEKGSRLMNDAGEAFEAILHAVDRVAEQIQEVSAASEEITASTQEVAASMEDSVNISRKASSYTEQVTSSLHKQEASTRETAASSERLNLISNELLQALSRFRLG</sequence>
<dbReference type="PROSITE" id="PS50885">
    <property type="entry name" value="HAMP"/>
    <property type="match status" value="1"/>
</dbReference>
<dbReference type="InterPro" id="IPR004089">
    <property type="entry name" value="MCPsignal_dom"/>
</dbReference>
<keyword evidence="11" id="KW-1185">Reference proteome</keyword>
<evidence type="ECO:0000256" key="1">
    <source>
        <dbReference type="ARBA" id="ARBA00004236"/>
    </source>
</evidence>
<feature type="transmembrane region" description="Helical" evidence="7">
    <location>
        <begin position="27"/>
        <end position="46"/>
    </location>
</feature>
<comment type="similarity">
    <text evidence="5">Belongs to the methyl-accepting chemotaxis (MCP) protein family.</text>
</comment>
<dbReference type="Gene3D" id="6.10.340.10">
    <property type="match status" value="1"/>
</dbReference>
<evidence type="ECO:0000313" key="11">
    <source>
        <dbReference type="Proteomes" id="UP000276128"/>
    </source>
</evidence>
<name>A0A430J5B4_9BACL</name>
<dbReference type="GO" id="GO:0005886">
    <property type="term" value="C:plasma membrane"/>
    <property type="evidence" value="ECO:0007669"/>
    <property type="project" value="UniProtKB-SubCell"/>
</dbReference>
<dbReference type="PANTHER" id="PTHR32089">
    <property type="entry name" value="METHYL-ACCEPTING CHEMOTAXIS PROTEIN MCPB"/>
    <property type="match status" value="1"/>
</dbReference>
<evidence type="ECO:0000259" key="9">
    <source>
        <dbReference type="PROSITE" id="PS50885"/>
    </source>
</evidence>
<dbReference type="EMBL" id="RXHU01000110">
    <property type="protein sequence ID" value="RTE02858.1"/>
    <property type="molecule type" value="Genomic_DNA"/>
</dbReference>
<dbReference type="RefSeq" id="WP_126144684.1">
    <property type="nucleotide sequence ID" value="NZ_RXHU01000110.1"/>
</dbReference>
<feature type="domain" description="Methyl-accepting transducer" evidence="8">
    <location>
        <begin position="426"/>
        <end position="662"/>
    </location>
</feature>
<dbReference type="Pfam" id="PF00015">
    <property type="entry name" value="MCPsignal"/>
    <property type="match status" value="1"/>
</dbReference>
<accession>A0A430J5B4</accession>
<dbReference type="PANTHER" id="PTHR32089:SF112">
    <property type="entry name" value="LYSOZYME-LIKE PROTEIN-RELATED"/>
    <property type="match status" value="1"/>
</dbReference>
<comment type="subcellular location">
    <subcellularLocation>
        <location evidence="1">Cell membrane</location>
    </subcellularLocation>
</comment>
<comment type="caution">
    <text evidence="10">The sequence shown here is derived from an EMBL/GenBank/DDBJ whole genome shotgun (WGS) entry which is preliminary data.</text>
</comment>
<dbReference type="PROSITE" id="PS50111">
    <property type="entry name" value="CHEMOTAXIS_TRANSDUC_2"/>
    <property type="match status" value="1"/>
</dbReference>
<evidence type="ECO:0000256" key="5">
    <source>
        <dbReference type="ARBA" id="ARBA00029447"/>
    </source>
</evidence>
<evidence type="ECO:0000256" key="7">
    <source>
        <dbReference type="SAM" id="Phobius"/>
    </source>
</evidence>
<evidence type="ECO:0000259" key="8">
    <source>
        <dbReference type="PROSITE" id="PS50111"/>
    </source>
</evidence>
<proteinExistence type="inferred from homology"/>
<gene>
    <name evidence="10" type="ORF">EJQ19_28815</name>
</gene>
<dbReference type="CDD" id="cd11386">
    <property type="entry name" value="MCP_signal"/>
    <property type="match status" value="1"/>
</dbReference>
<dbReference type="SUPFAM" id="SSF58104">
    <property type="entry name" value="Methyl-accepting chemotaxis protein (MCP) signaling domain"/>
    <property type="match status" value="1"/>
</dbReference>
<reference evidence="10 11" key="1">
    <citation type="submission" date="2018-12" db="EMBL/GenBank/DDBJ databases">
        <title>Bacillus ochoae sp. nov., Paenibacillus whitsoniae sp. nov., Paenibacillus spiritus sp. nov. Isolated from the Mars Exploration Rover during spacecraft assembly.</title>
        <authorList>
            <person name="Seuylemezian A."/>
            <person name="Vaishampayan P."/>
        </authorList>
    </citation>
    <scope>NUCLEOTIDE SEQUENCE [LARGE SCALE GENOMIC DNA]</scope>
    <source>
        <strain evidence="10 11">MER 54</strain>
    </source>
</reference>
<feature type="transmembrane region" description="Helical" evidence="7">
    <location>
        <begin position="332"/>
        <end position="357"/>
    </location>
</feature>
<evidence type="ECO:0000256" key="6">
    <source>
        <dbReference type="PROSITE-ProRule" id="PRU00284"/>
    </source>
</evidence>
<dbReference type="CDD" id="cd06225">
    <property type="entry name" value="HAMP"/>
    <property type="match status" value="1"/>
</dbReference>
<dbReference type="Proteomes" id="UP000276128">
    <property type="component" value="Unassembled WGS sequence"/>
</dbReference>
<dbReference type="Pfam" id="PF00672">
    <property type="entry name" value="HAMP"/>
    <property type="match status" value="1"/>
</dbReference>
<dbReference type="OrthoDB" id="2489132at2"/>
<keyword evidence="2" id="KW-1003">Cell membrane</keyword>
<dbReference type="AlphaFoldDB" id="A0A430J5B4"/>
<keyword evidence="4 6" id="KW-0807">Transducer</keyword>
<keyword evidence="7" id="KW-0812">Transmembrane</keyword>
<feature type="domain" description="HAMP" evidence="9">
    <location>
        <begin position="355"/>
        <end position="407"/>
    </location>
</feature>
<organism evidence="10 11">
    <name type="scientific">Paenibacillus whitsoniae</name>
    <dbReference type="NCBI Taxonomy" id="2496558"/>
    <lineage>
        <taxon>Bacteria</taxon>
        <taxon>Bacillati</taxon>
        <taxon>Bacillota</taxon>
        <taxon>Bacilli</taxon>
        <taxon>Bacillales</taxon>
        <taxon>Paenibacillaceae</taxon>
        <taxon>Paenibacillus</taxon>
    </lineage>
</organism>
<dbReference type="GO" id="GO:0007165">
    <property type="term" value="P:signal transduction"/>
    <property type="evidence" value="ECO:0007669"/>
    <property type="project" value="UniProtKB-KW"/>
</dbReference>
<dbReference type="SMART" id="SM00304">
    <property type="entry name" value="HAMP"/>
    <property type="match status" value="1"/>
</dbReference>
<evidence type="ECO:0000313" key="10">
    <source>
        <dbReference type="EMBL" id="RTE02858.1"/>
    </source>
</evidence>
<dbReference type="InterPro" id="IPR003660">
    <property type="entry name" value="HAMP_dom"/>
</dbReference>
<keyword evidence="3 7" id="KW-0472">Membrane</keyword>
<keyword evidence="7" id="KW-1133">Transmembrane helix</keyword>
<protein>
    <submittedName>
        <fullName evidence="10">Methyl-accepting chemotaxis protein</fullName>
    </submittedName>
</protein>
<dbReference type="SMART" id="SM00283">
    <property type="entry name" value="MA"/>
    <property type="match status" value="1"/>
</dbReference>
<evidence type="ECO:0000256" key="3">
    <source>
        <dbReference type="ARBA" id="ARBA00023136"/>
    </source>
</evidence>
<dbReference type="Gene3D" id="1.10.287.950">
    <property type="entry name" value="Methyl-accepting chemotaxis protein"/>
    <property type="match status" value="1"/>
</dbReference>